<gene>
    <name evidence="1" type="ORF">JOF48_001855</name>
</gene>
<keyword evidence="2" id="KW-1185">Reference proteome</keyword>
<dbReference type="RefSeq" id="WP_209679972.1">
    <property type="nucleotide sequence ID" value="NZ_JAGIOI010000001.1"/>
</dbReference>
<evidence type="ECO:0008006" key="3">
    <source>
        <dbReference type="Google" id="ProtNLM"/>
    </source>
</evidence>
<accession>A0ABS4YWA2</accession>
<name>A0ABS4YWA2_9MICC</name>
<proteinExistence type="predicted"/>
<comment type="caution">
    <text evidence="1">The sequence shown here is derived from an EMBL/GenBank/DDBJ whole genome shotgun (WGS) entry which is preliminary data.</text>
</comment>
<evidence type="ECO:0000313" key="2">
    <source>
        <dbReference type="Proteomes" id="UP000711614"/>
    </source>
</evidence>
<sequence>MAARKRQQLLSNGQLQITLSDIAQLAQVQRPVVTMWRSRSKDTSSPFPAPVARHGRQELFSVAAVTDWLAATGRGNNPHAAADAAAFSAPLGPETKTTHFTALTALLALRALTDTDLAGQDADDLLDTADEIDPDDNFLLSELEALGPELLPLAAFADLLADASYTSAAAFEVLLRDRFRAAPAVHADTLLAPAAVDLVAATAVELAAGSGSPAVFMDDGGGDLLLHVADILGEAAEGTLCVGSLENDAARLARRRMRVHGRFRDNLYVANNAPAGVSAPTIRLAQFPSPVQPSMDPAAILSAVDEILLGLDARSSAVILAPAAVLVDALARTTHNREAEAIRSDILRSGRVRAMVRLPSGLVPSRPRQAQALWVLGDAAAHVNIADRWTMVADLSGTALDPAASTDVVGDLAASLGTREQIRAHSFRFARLVLTSKLVAGTGGLTAPALATKVRASAATHARATAAEHIRAESVLDALSHESSQAGAPGQLSFGLAPASAPAATPSTVGTALRDGSVRYLQGHRIAGEHMEVGESARAPLPIIGLEELAGHRSQGSRHISQLVFAAAYPQGRLTEPGDVIFATGAQGGAMVDEAGAAVVLYPARILRIDARRPRGLLPAMLARDVGNGGAGHWKQWPLRRIDDGARPALGAALAQVAAERSRLAERLARLDELAGLLMDGTARGSFRVLDTTIEGSG</sequence>
<organism evidence="1 2">
    <name type="scientific">Arthrobacter stackebrandtii</name>
    <dbReference type="NCBI Taxonomy" id="272161"/>
    <lineage>
        <taxon>Bacteria</taxon>
        <taxon>Bacillati</taxon>
        <taxon>Actinomycetota</taxon>
        <taxon>Actinomycetes</taxon>
        <taxon>Micrococcales</taxon>
        <taxon>Micrococcaceae</taxon>
        <taxon>Arthrobacter</taxon>
    </lineage>
</organism>
<evidence type="ECO:0000313" key="1">
    <source>
        <dbReference type="EMBL" id="MBP2413056.1"/>
    </source>
</evidence>
<reference evidence="1 2" key="1">
    <citation type="submission" date="2021-03" db="EMBL/GenBank/DDBJ databases">
        <title>Sequencing the genomes of 1000 actinobacteria strains.</title>
        <authorList>
            <person name="Klenk H.-P."/>
        </authorList>
    </citation>
    <scope>NUCLEOTIDE SEQUENCE [LARGE SCALE GENOMIC DNA]</scope>
    <source>
        <strain evidence="1 2">DSM 16005</strain>
    </source>
</reference>
<protein>
    <recommendedName>
        <fullName evidence="3">DNA methylase adenine-specific domain-containing protein</fullName>
    </recommendedName>
</protein>
<dbReference type="EMBL" id="JAGIOI010000001">
    <property type="protein sequence ID" value="MBP2413056.1"/>
    <property type="molecule type" value="Genomic_DNA"/>
</dbReference>
<dbReference type="Proteomes" id="UP000711614">
    <property type="component" value="Unassembled WGS sequence"/>
</dbReference>